<feature type="compositionally biased region" description="Polar residues" evidence="13">
    <location>
        <begin position="7"/>
        <end position="24"/>
    </location>
</feature>
<dbReference type="InterPro" id="IPR013178">
    <property type="entry name" value="Histone_AcTrfase_Rtt109/CBP"/>
</dbReference>
<keyword evidence="16" id="KW-1185">Reference proteome</keyword>
<evidence type="ECO:0000256" key="4">
    <source>
        <dbReference type="ARBA" id="ARBA00022723"/>
    </source>
</evidence>
<comment type="catalytic activity">
    <reaction evidence="11">
        <text>L-lysyl-[protein] + acetyl-CoA = N(6)-acetyl-L-lysyl-[protein] + CoA + H(+)</text>
        <dbReference type="Rhea" id="RHEA:45948"/>
        <dbReference type="Rhea" id="RHEA-COMP:9752"/>
        <dbReference type="Rhea" id="RHEA-COMP:10731"/>
        <dbReference type="ChEBI" id="CHEBI:15378"/>
        <dbReference type="ChEBI" id="CHEBI:29969"/>
        <dbReference type="ChEBI" id="CHEBI:57287"/>
        <dbReference type="ChEBI" id="CHEBI:57288"/>
        <dbReference type="ChEBI" id="CHEBI:61930"/>
        <dbReference type="EC" id="2.3.1.48"/>
    </reaction>
</comment>
<dbReference type="Gene3D" id="1.20.1020.10">
    <property type="entry name" value="TAZ domain"/>
    <property type="match status" value="1"/>
</dbReference>
<reference evidence="15" key="1">
    <citation type="submission" date="2020-07" db="EMBL/GenBank/DDBJ databases">
        <title>Multicomponent nature underlies the extraordinary mechanical properties of spider dragline silk.</title>
        <authorList>
            <person name="Kono N."/>
            <person name="Nakamura H."/>
            <person name="Mori M."/>
            <person name="Yoshida Y."/>
            <person name="Ohtoshi R."/>
            <person name="Malay A.D."/>
            <person name="Moran D.A.P."/>
            <person name="Tomita M."/>
            <person name="Numata K."/>
            <person name="Arakawa K."/>
        </authorList>
    </citation>
    <scope>NUCLEOTIDE SEQUENCE</scope>
</reference>
<dbReference type="SMART" id="SM00551">
    <property type="entry name" value="ZnF_TAZ"/>
    <property type="match status" value="1"/>
</dbReference>
<feature type="region of interest" description="Disordered" evidence="13">
    <location>
        <begin position="1"/>
        <end position="51"/>
    </location>
</feature>
<accession>A0A8X6GVZ1</accession>
<comment type="subcellular location">
    <subcellularLocation>
        <location evidence="1">Nucleus</location>
    </subcellularLocation>
</comment>
<dbReference type="PROSITE" id="PS50134">
    <property type="entry name" value="ZF_TAZ"/>
    <property type="match status" value="1"/>
</dbReference>
<dbReference type="PANTHER" id="PTHR13808">
    <property type="entry name" value="CBP/P300-RELATED"/>
    <property type="match status" value="1"/>
</dbReference>
<dbReference type="GO" id="GO:0008270">
    <property type="term" value="F:zinc ion binding"/>
    <property type="evidence" value="ECO:0007669"/>
    <property type="project" value="UniProtKB-KW"/>
</dbReference>
<evidence type="ECO:0000256" key="12">
    <source>
        <dbReference type="PROSITE-ProRule" id="PRU00203"/>
    </source>
</evidence>
<dbReference type="OrthoDB" id="6435608at2759"/>
<evidence type="ECO:0000256" key="2">
    <source>
        <dbReference type="ARBA" id="ARBA00013184"/>
    </source>
</evidence>
<evidence type="ECO:0000256" key="10">
    <source>
        <dbReference type="ARBA" id="ARBA00023242"/>
    </source>
</evidence>
<evidence type="ECO:0000313" key="15">
    <source>
        <dbReference type="EMBL" id="GFR12197.1"/>
    </source>
</evidence>
<dbReference type="Pfam" id="PF02135">
    <property type="entry name" value="zf-TAZ"/>
    <property type="match status" value="1"/>
</dbReference>
<dbReference type="PANTHER" id="PTHR13808:SF1">
    <property type="entry name" value="HISTONE ACETYLTRANSFERASE"/>
    <property type="match status" value="1"/>
</dbReference>
<dbReference type="InterPro" id="IPR035898">
    <property type="entry name" value="TAZ_dom_sf"/>
</dbReference>
<sequence length="148" mass="15629">MKVSNLPVAQSANEQSTSNDQNAAACTGGGVNAAPSSSAAGAATAAPPPLSADEENRRLIQLQLVLLLHAYKCRSNENQGGDVKPCSLPHCSTMKHVLSHITTCEARITCTVPHCATSSPIISHWKNCTQNDCPVCVPVKQAADRRRQ</sequence>
<keyword evidence="3" id="KW-0808">Transferase</keyword>
<keyword evidence="6 12" id="KW-0862">Zinc</keyword>
<dbReference type="EC" id="2.3.1.48" evidence="2"/>
<keyword evidence="7" id="KW-0156">Chromatin regulator</keyword>
<dbReference type="SUPFAM" id="SSF57933">
    <property type="entry name" value="TAZ domain"/>
    <property type="match status" value="1"/>
</dbReference>
<evidence type="ECO:0000256" key="3">
    <source>
        <dbReference type="ARBA" id="ARBA00022679"/>
    </source>
</evidence>
<evidence type="ECO:0000256" key="6">
    <source>
        <dbReference type="ARBA" id="ARBA00022833"/>
    </source>
</evidence>
<dbReference type="AlphaFoldDB" id="A0A8X6GVZ1"/>
<dbReference type="GO" id="GO:0005634">
    <property type="term" value="C:nucleus"/>
    <property type="evidence" value="ECO:0007669"/>
    <property type="project" value="UniProtKB-SubCell"/>
</dbReference>
<evidence type="ECO:0000313" key="16">
    <source>
        <dbReference type="Proteomes" id="UP000887116"/>
    </source>
</evidence>
<evidence type="ECO:0000256" key="11">
    <source>
        <dbReference type="ARBA" id="ARBA00048017"/>
    </source>
</evidence>
<dbReference type="GO" id="GO:0000123">
    <property type="term" value="C:histone acetyltransferase complex"/>
    <property type="evidence" value="ECO:0007669"/>
    <property type="project" value="TreeGrafter"/>
</dbReference>
<keyword evidence="5 12" id="KW-0863">Zinc-finger</keyword>
<dbReference type="GO" id="GO:0005667">
    <property type="term" value="C:transcription regulator complex"/>
    <property type="evidence" value="ECO:0007669"/>
    <property type="project" value="TreeGrafter"/>
</dbReference>
<keyword evidence="4 12" id="KW-0479">Metal-binding</keyword>
<evidence type="ECO:0000256" key="13">
    <source>
        <dbReference type="SAM" id="MobiDB-lite"/>
    </source>
</evidence>
<dbReference type="Proteomes" id="UP000887116">
    <property type="component" value="Unassembled WGS sequence"/>
</dbReference>
<protein>
    <recommendedName>
        <fullName evidence="2">histone acetyltransferase</fullName>
        <ecNumber evidence="2">2.3.1.48</ecNumber>
    </recommendedName>
</protein>
<feature type="domain" description="TAZ-type" evidence="14">
    <location>
        <begin position="53"/>
        <end position="139"/>
    </location>
</feature>
<evidence type="ECO:0000256" key="1">
    <source>
        <dbReference type="ARBA" id="ARBA00004123"/>
    </source>
</evidence>
<dbReference type="EMBL" id="BMAO01036640">
    <property type="protein sequence ID" value="GFR12197.1"/>
    <property type="molecule type" value="Genomic_DNA"/>
</dbReference>
<organism evidence="15 16">
    <name type="scientific">Trichonephila clavata</name>
    <name type="common">Joro spider</name>
    <name type="synonym">Nephila clavata</name>
    <dbReference type="NCBI Taxonomy" id="2740835"/>
    <lineage>
        <taxon>Eukaryota</taxon>
        <taxon>Metazoa</taxon>
        <taxon>Ecdysozoa</taxon>
        <taxon>Arthropoda</taxon>
        <taxon>Chelicerata</taxon>
        <taxon>Arachnida</taxon>
        <taxon>Araneae</taxon>
        <taxon>Araneomorphae</taxon>
        <taxon>Entelegynae</taxon>
        <taxon>Araneoidea</taxon>
        <taxon>Nephilidae</taxon>
        <taxon>Trichonephila</taxon>
    </lineage>
</organism>
<dbReference type="GO" id="GO:0003713">
    <property type="term" value="F:transcription coactivator activity"/>
    <property type="evidence" value="ECO:0007669"/>
    <property type="project" value="TreeGrafter"/>
</dbReference>
<dbReference type="InterPro" id="IPR000197">
    <property type="entry name" value="Znf_TAZ"/>
</dbReference>
<keyword evidence="9" id="KW-0804">Transcription</keyword>
<keyword evidence="10" id="KW-0539">Nucleus</keyword>
<feature type="zinc finger region" description="TAZ-type" evidence="12">
    <location>
        <begin position="53"/>
        <end position="139"/>
    </location>
</feature>
<dbReference type="GO" id="GO:0004402">
    <property type="term" value="F:histone acetyltransferase activity"/>
    <property type="evidence" value="ECO:0007669"/>
    <property type="project" value="InterPro"/>
</dbReference>
<feature type="compositionally biased region" description="Low complexity" evidence="13">
    <location>
        <begin position="33"/>
        <end position="45"/>
    </location>
</feature>
<proteinExistence type="predicted"/>
<name>A0A8X6GVZ1_TRICU</name>
<evidence type="ECO:0000256" key="9">
    <source>
        <dbReference type="ARBA" id="ARBA00023163"/>
    </source>
</evidence>
<evidence type="ECO:0000256" key="5">
    <source>
        <dbReference type="ARBA" id="ARBA00022771"/>
    </source>
</evidence>
<comment type="caution">
    <text evidence="15">The sequence shown here is derived from an EMBL/GenBank/DDBJ whole genome shotgun (WGS) entry which is preliminary data.</text>
</comment>
<evidence type="ECO:0000256" key="8">
    <source>
        <dbReference type="ARBA" id="ARBA00023015"/>
    </source>
</evidence>
<evidence type="ECO:0000259" key="14">
    <source>
        <dbReference type="PROSITE" id="PS50134"/>
    </source>
</evidence>
<evidence type="ECO:0000256" key="7">
    <source>
        <dbReference type="ARBA" id="ARBA00022853"/>
    </source>
</evidence>
<dbReference type="GO" id="GO:0045944">
    <property type="term" value="P:positive regulation of transcription by RNA polymerase II"/>
    <property type="evidence" value="ECO:0007669"/>
    <property type="project" value="TreeGrafter"/>
</dbReference>
<keyword evidence="8" id="KW-0805">Transcription regulation</keyword>
<dbReference type="GO" id="GO:0031490">
    <property type="term" value="F:chromatin DNA binding"/>
    <property type="evidence" value="ECO:0007669"/>
    <property type="project" value="TreeGrafter"/>
</dbReference>
<gene>
    <name evidence="15" type="primary">CREBBP</name>
    <name evidence="15" type="ORF">TNCT_701241</name>
</gene>